<evidence type="ECO:0000256" key="1">
    <source>
        <dbReference type="ARBA" id="ARBA00022857"/>
    </source>
</evidence>
<sequence length="314" mass="33347">MTTASKPAVLAITRNSDAHLAWMREHFDITVAVEPDFRQRTIEQHGARFRCVLTNGSEGLHADEITALPNLTLVCVQGTGYEKVDVAAARQRGITVTNGASSNAITVSDHAFALMFSLVRGIPMLDAFARQGGWRSQLQPLPIVSGRRLGLCGMGAIGQCIARRAAAFDMPVGYFSRNPKPDVPATHFSSVMALAAWAEVLIVALPGGMATHHLIGGDALRALGSKGYVINVGRGSVVDTVALVACLHASEIAGAGLDVYEGEPAFPAAFENCPNLLVTPHVGGWSQEALDNSVRMFIDNALRHFSGRPLTGVL</sequence>
<dbReference type="Gene3D" id="3.40.50.720">
    <property type="entry name" value="NAD(P)-binding Rossmann-like Domain"/>
    <property type="match status" value="2"/>
</dbReference>
<name>A0A1C3K4M8_9BURK</name>
<dbReference type="InterPro" id="IPR006139">
    <property type="entry name" value="D-isomer_2_OHA_DH_cat_dom"/>
</dbReference>
<dbReference type="SUPFAM" id="SSF51735">
    <property type="entry name" value="NAD(P)-binding Rossmann-fold domains"/>
    <property type="match status" value="1"/>
</dbReference>
<dbReference type="GO" id="GO:0051287">
    <property type="term" value="F:NAD binding"/>
    <property type="evidence" value="ECO:0007669"/>
    <property type="project" value="InterPro"/>
</dbReference>
<evidence type="ECO:0000313" key="7">
    <source>
        <dbReference type="EMBL" id="SBT26355.1"/>
    </source>
</evidence>
<dbReference type="InterPro" id="IPR050223">
    <property type="entry name" value="D-isomer_2-hydroxyacid_DH"/>
</dbReference>
<dbReference type="GO" id="GO:0030267">
    <property type="term" value="F:glyoxylate reductase (NADPH) activity"/>
    <property type="evidence" value="ECO:0007669"/>
    <property type="project" value="TreeGrafter"/>
</dbReference>
<dbReference type="Pfam" id="PF02826">
    <property type="entry name" value="2-Hacid_dh_C"/>
    <property type="match status" value="1"/>
</dbReference>
<protein>
    <submittedName>
        <fullName evidence="7">D-3-phosphoglycerate dehydrogenase</fullName>
        <ecNumber evidence="7">1.1.1.95</ecNumber>
    </submittedName>
</protein>
<dbReference type="STRING" id="1851544.ODI_04128"/>
<reference evidence="8 9" key="2">
    <citation type="submission" date="2017-08" db="EMBL/GenBank/DDBJ databases">
        <authorList>
            <person name="de Groot N.N."/>
        </authorList>
    </citation>
    <scope>NUCLEOTIDE SEQUENCE [LARGE SCALE GENOMIC DNA]</scope>
    <source>
        <strain evidence="8">Orrdi1</strain>
    </source>
</reference>
<dbReference type="FunFam" id="3.40.50.720:FF:000213">
    <property type="entry name" value="Putative 2-hydroxyacid dehydrogenase"/>
    <property type="match status" value="1"/>
</dbReference>
<dbReference type="SUPFAM" id="SSF52283">
    <property type="entry name" value="Formate/glycerate dehydrogenase catalytic domain-like"/>
    <property type="match status" value="1"/>
</dbReference>
<dbReference type="AlphaFoldDB" id="A0A1C3K4M8"/>
<evidence type="ECO:0000256" key="3">
    <source>
        <dbReference type="ARBA" id="ARBA00023027"/>
    </source>
</evidence>
<dbReference type="PANTHER" id="PTHR10996:SF178">
    <property type="entry name" value="2-HYDROXYACID DEHYDROGENASE YGL185C-RELATED"/>
    <property type="match status" value="1"/>
</dbReference>
<dbReference type="EMBL" id="LT907988">
    <property type="protein sequence ID" value="SOE46503.1"/>
    <property type="molecule type" value="Genomic_DNA"/>
</dbReference>
<organism evidence="7 9">
    <name type="scientific">Orrella dioscoreae</name>
    <dbReference type="NCBI Taxonomy" id="1851544"/>
    <lineage>
        <taxon>Bacteria</taxon>
        <taxon>Pseudomonadati</taxon>
        <taxon>Pseudomonadota</taxon>
        <taxon>Betaproteobacteria</taxon>
        <taxon>Burkholderiales</taxon>
        <taxon>Alcaligenaceae</taxon>
        <taxon>Orrella</taxon>
    </lineage>
</organism>
<proteinExistence type="inferred from homology"/>
<dbReference type="Pfam" id="PF00389">
    <property type="entry name" value="2-Hacid_dh"/>
    <property type="match status" value="1"/>
</dbReference>
<dbReference type="RefSeq" id="WP_067755969.1">
    <property type="nucleotide sequence ID" value="NZ_LT907988.1"/>
</dbReference>
<comment type="similarity">
    <text evidence="4">Belongs to the D-isomer specific 2-hydroxyacid dehydrogenase family.</text>
</comment>
<dbReference type="KEGG" id="odi:ODI_R0330"/>
<evidence type="ECO:0000313" key="8">
    <source>
        <dbReference type="EMBL" id="SOE46503.1"/>
    </source>
</evidence>
<dbReference type="PANTHER" id="PTHR10996">
    <property type="entry name" value="2-HYDROXYACID DEHYDROGENASE-RELATED"/>
    <property type="match status" value="1"/>
</dbReference>
<keyword evidence="1" id="KW-0521">NADP</keyword>
<dbReference type="GO" id="GO:0004617">
    <property type="term" value="F:phosphoglycerate dehydrogenase activity"/>
    <property type="evidence" value="ECO:0007669"/>
    <property type="project" value="UniProtKB-EC"/>
</dbReference>
<reference evidence="7 9" key="1">
    <citation type="submission" date="2016-06" db="EMBL/GenBank/DDBJ databases">
        <authorList>
            <person name="Kjaerup R.B."/>
            <person name="Dalgaard T.S."/>
            <person name="Juul-Madsen H.R."/>
        </authorList>
    </citation>
    <scope>NUCLEOTIDE SEQUENCE [LARGE SCALE GENOMIC DNA]</scope>
    <source>
        <strain evidence="7">Orrdi1</strain>
    </source>
</reference>
<dbReference type="CDD" id="cd12156">
    <property type="entry name" value="HPPR"/>
    <property type="match status" value="1"/>
</dbReference>
<dbReference type="EC" id="1.1.1.95" evidence="7"/>
<keyword evidence="3" id="KW-0520">NAD</keyword>
<feature type="domain" description="D-isomer specific 2-hydroxyacid dehydrogenase catalytic" evidence="5">
    <location>
        <begin position="16"/>
        <end position="313"/>
    </location>
</feature>
<evidence type="ECO:0000259" key="6">
    <source>
        <dbReference type="Pfam" id="PF02826"/>
    </source>
</evidence>
<feature type="domain" description="D-isomer specific 2-hydroxyacid dehydrogenase NAD-binding" evidence="6">
    <location>
        <begin position="112"/>
        <end position="283"/>
    </location>
</feature>
<keyword evidence="9" id="KW-1185">Reference proteome</keyword>
<evidence type="ECO:0000256" key="4">
    <source>
        <dbReference type="RuleBase" id="RU003719"/>
    </source>
</evidence>
<dbReference type="InterPro" id="IPR036291">
    <property type="entry name" value="NAD(P)-bd_dom_sf"/>
</dbReference>
<keyword evidence="2 4" id="KW-0560">Oxidoreductase</keyword>
<dbReference type="EMBL" id="FLRC01000033">
    <property type="protein sequence ID" value="SBT26355.1"/>
    <property type="molecule type" value="Genomic_DNA"/>
</dbReference>
<accession>A0A1C3K4M8</accession>
<evidence type="ECO:0000259" key="5">
    <source>
        <dbReference type="Pfam" id="PF00389"/>
    </source>
</evidence>
<dbReference type="InterPro" id="IPR006140">
    <property type="entry name" value="D-isomer_DH_NAD-bd"/>
</dbReference>
<dbReference type="Proteomes" id="UP000078558">
    <property type="component" value="Chromosome I"/>
</dbReference>
<dbReference type="OrthoDB" id="9805416at2"/>
<evidence type="ECO:0000256" key="2">
    <source>
        <dbReference type="ARBA" id="ARBA00023002"/>
    </source>
</evidence>
<gene>
    <name evidence="7" type="ORF">ODI_04128</name>
    <name evidence="8" type="ORF">ODI_R0330</name>
</gene>
<evidence type="ECO:0000313" key="9">
    <source>
        <dbReference type="Proteomes" id="UP000078558"/>
    </source>
</evidence>
<dbReference type="GO" id="GO:0005829">
    <property type="term" value="C:cytosol"/>
    <property type="evidence" value="ECO:0007669"/>
    <property type="project" value="TreeGrafter"/>
</dbReference>
<dbReference type="GO" id="GO:0016618">
    <property type="term" value="F:hydroxypyruvate reductase [NAD(P)H] activity"/>
    <property type="evidence" value="ECO:0007669"/>
    <property type="project" value="TreeGrafter"/>
</dbReference>